<feature type="transmembrane region" description="Helical" evidence="2">
    <location>
        <begin position="81"/>
        <end position="99"/>
    </location>
</feature>
<feature type="domain" description="Major facilitator superfamily (MFS) profile" evidence="3">
    <location>
        <begin position="1"/>
        <end position="426"/>
    </location>
</feature>
<dbReference type="InterPro" id="IPR036259">
    <property type="entry name" value="MFS_trans_sf"/>
</dbReference>
<dbReference type="EMBL" id="JBHUDC010000004">
    <property type="protein sequence ID" value="MFD1513534.1"/>
    <property type="molecule type" value="Genomic_DNA"/>
</dbReference>
<dbReference type="InterPro" id="IPR050327">
    <property type="entry name" value="Proton-linked_MCT"/>
</dbReference>
<protein>
    <submittedName>
        <fullName evidence="4">MFS transporter</fullName>
    </submittedName>
</protein>
<evidence type="ECO:0000256" key="1">
    <source>
        <dbReference type="SAM" id="MobiDB-lite"/>
    </source>
</evidence>
<proteinExistence type="predicted"/>
<dbReference type="AlphaFoldDB" id="A0ABD6AV82"/>
<feature type="compositionally biased region" description="Basic and acidic residues" evidence="1">
    <location>
        <begin position="218"/>
        <end position="227"/>
    </location>
</feature>
<gene>
    <name evidence="4" type="ORF">ACFSBT_09615</name>
</gene>
<sequence length="428" mass="43817">MRSRLADHVYYGWIVALSCFVAAGVMFGTTYSFSVFFDSLRSGFDVSPARVSLVFGVQTFAIYVGAALLGGALDRFGPRRTMAAGALVLGVGLYGTSLSDSYPSLLLTYGLVTGVGMGCLYLVAYAVVPHWFHRRRGAATGLASAGLGVGLLVIAPSAAELVARSGWRVTFQTLAVALTAVSLLAAAFLADTPEAVGADRSHEFPETSDTAGGDDDAPEGRPVERSATDGGTSSTNGRSARETVRSLPFVLVVLGWTFIYAPLYVLVNHVVPFAANVGAEWAGVLALSVVGLATSAARLGIGVGADRLGRVRVFVGSSSLMGLSLLALPFARGPFVLLGVTACFGVGYGGNGALLSPLVADLFGADQLGTLYGIVSLAFAVAGLLASPLASVGYQSLGSYLPVFLVTGVVGLVGAACVEAAGRLRGVL</sequence>
<dbReference type="Pfam" id="PF07690">
    <property type="entry name" value="MFS_1"/>
    <property type="match status" value="1"/>
</dbReference>
<feature type="transmembrane region" description="Helical" evidence="2">
    <location>
        <begin position="105"/>
        <end position="128"/>
    </location>
</feature>
<feature type="compositionally biased region" description="Polar residues" evidence="1">
    <location>
        <begin position="229"/>
        <end position="238"/>
    </location>
</feature>
<keyword evidence="2" id="KW-1133">Transmembrane helix</keyword>
<evidence type="ECO:0000259" key="3">
    <source>
        <dbReference type="PROSITE" id="PS50850"/>
    </source>
</evidence>
<keyword evidence="2" id="KW-0472">Membrane</keyword>
<feature type="transmembrane region" description="Helical" evidence="2">
    <location>
        <begin position="279"/>
        <end position="301"/>
    </location>
</feature>
<dbReference type="InterPro" id="IPR011701">
    <property type="entry name" value="MFS"/>
</dbReference>
<feature type="transmembrane region" description="Helical" evidence="2">
    <location>
        <begin position="49"/>
        <end position="69"/>
    </location>
</feature>
<accession>A0ABD6AV82</accession>
<evidence type="ECO:0000313" key="5">
    <source>
        <dbReference type="Proteomes" id="UP001597187"/>
    </source>
</evidence>
<name>A0ABD6AV82_9EURY</name>
<dbReference type="PANTHER" id="PTHR11360">
    <property type="entry name" value="MONOCARBOXYLATE TRANSPORTER"/>
    <property type="match status" value="1"/>
</dbReference>
<feature type="transmembrane region" description="Helical" evidence="2">
    <location>
        <begin position="247"/>
        <end position="267"/>
    </location>
</feature>
<dbReference type="InterPro" id="IPR020846">
    <property type="entry name" value="MFS_dom"/>
</dbReference>
<keyword evidence="2" id="KW-0812">Transmembrane</keyword>
<dbReference type="RefSeq" id="WP_250873509.1">
    <property type="nucleotide sequence ID" value="NZ_JALXFV010000004.1"/>
</dbReference>
<evidence type="ECO:0000313" key="4">
    <source>
        <dbReference type="EMBL" id="MFD1513534.1"/>
    </source>
</evidence>
<feature type="transmembrane region" description="Helical" evidence="2">
    <location>
        <begin position="371"/>
        <end position="394"/>
    </location>
</feature>
<feature type="transmembrane region" description="Helical" evidence="2">
    <location>
        <begin position="400"/>
        <end position="422"/>
    </location>
</feature>
<dbReference type="Proteomes" id="UP001597187">
    <property type="component" value="Unassembled WGS sequence"/>
</dbReference>
<reference evidence="4 5" key="1">
    <citation type="journal article" date="2019" name="Int. J. Syst. Evol. Microbiol.">
        <title>The Global Catalogue of Microorganisms (GCM) 10K type strain sequencing project: providing services to taxonomists for standard genome sequencing and annotation.</title>
        <authorList>
            <consortium name="The Broad Institute Genomics Platform"/>
            <consortium name="The Broad Institute Genome Sequencing Center for Infectious Disease"/>
            <person name="Wu L."/>
            <person name="Ma J."/>
        </authorList>
    </citation>
    <scope>NUCLEOTIDE SEQUENCE [LARGE SCALE GENOMIC DNA]</scope>
    <source>
        <strain evidence="4 5">CGMCC 1.12563</strain>
    </source>
</reference>
<feature type="transmembrane region" description="Helical" evidence="2">
    <location>
        <begin position="171"/>
        <end position="190"/>
    </location>
</feature>
<keyword evidence="5" id="KW-1185">Reference proteome</keyword>
<feature type="transmembrane region" description="Helical" evidence="2">
    <location>
        <begin position="12"/>
        <end position="37"/>
    </location>
</feature>
<dbReference type="PROSITE" id="PS51257">
    <property type="entry name" value="PROKAR_LIPOPROTEIN"/>
    <property type="match status" value="1"/>
</dbReference>
<evidence type="ECO:0000256" key="2">
    <source>
        <dbReference type="SAM" id="Phobius"/>
    </source>
</evidence>
<feature type="transmembrane region" description="Helical" evidence="2">
    <location>
        <begin position="140"/>
        <end position="159"/>
    </location>
</feature>
<dbReference type="Gene3D" id="1.20.1250.20">
    <property type="entry name" value="MFS general substrate transporter like domains"/>
    <property type="match status" value="2"/>
</dbReference>
<feature type="transmembrane region" description="Helical" evidence="2">
    <location>
        <begin position="337"/>
        <end position="359"/>
    </location>
</feature>
<feature type="region of interest" description="Disordered" evidence="1">
    <location>
        <begin position="199"/>
        <end position="239"/>
    </location>
</feature>
<organism evidence="4 5">
    <name type="scientific">Halomarina rubra</name>
    <dbReference type="NCBI Taxonomy" id="2071873"/>
    <lineage>
        <taxon>Archaea</taxon>
        <taxon>Methanobacteriati</taxon>
        <taxon>Methanobacteriota</taxon>
        <taxon>Stenosarchaea group</taxon>
        <taxon>Halobacteria</taxon>
        <taxon>Halobacteriales</taxon>
        <taxon>Natronomonadaceae</taxon>
        <taxon>Halomarina</taxon>
    </lineage>
</organism>
<feature type="transmembrane region" description="Helical" evidence="2">
    <location>
        <begin position="313"/>
        <end position="331"/>
    </location>
</feature>
<dbReference type="SUPFAM" id="SSF103473">
    <property type="entry name" value="MFS general substrate transporter"/>
    <property type="match status" value="1"/>
</dbReference>
<dbReference type="PANTHER" id="PTHR11360:SF284">
    <property type="entry name" value="EG:103B4.3 PROTEIN-RELATED"/>
    <property type="match status" value="1"/>
</dbReference>
<comment type="caution">
    <text evidence="4">The sequence shown here is derived from an EMBL/GenBank/DDBJ whole genome shotgun (WGS) entry which is preliminary data.</text>
</comment>
<dbReference type="PROSITE" id="PS50850">
    <property type="entry name" value="MFS"/>
    <property type="match status" value="1"/>
</dbReference>